<keyword evidence="5" id="KW-0813">Transport</keyword>
<dbReference type="GO" id="GO:0008017">
    <property type="term" value="F:microtubule binding"/>
    <property type="evidence" value="ECO:0007669"/>
    <property type="project" value="TreeGrafter"/>
</dbReference>
<dbReference type="Pfam" id="PF16474">
    <property type="entry name" value="KIND"/>
    <property type="match status" value="1"/>
</dbReference>
<evidence type="ECO:0000256" key="10">
    <source>
        <dbReference type="ARBA" id="ARBA00023136"/>
    </source>
</evidence>
<evidence type="ECO:0000256" key="14">
    <source>
        <dbReference type="SAM" id="MobiDB-lite"/>
    </source>
</evidence>
<reference evidence="16" key="2">
    <citation type="submission" date="2020-02" db="EMBL/GenBank/DDBJ databases">
        <title>Esox lucius (northern pike) genome, fEsoLuc1, primary haplotype.</title>
        <authorList>
            <person name="Myers G."/>
            <person name="Karagic N."/>
            <person name="Meyer A."/>
            <person name="Pippel M."/>
            <person name="Reichard M."/>
            <person name="Winkler S."/>
            <person name="Tracey A."/>
            <person name="Sims Y."/>
            <person name="Howe K."/>
            <person name="Rhie A."/>
            <person name="Formenti G."/>
            <person name="Durbin R."/>
            <person name="Fedrigo O."/>
            <person name="Jarvis E.D."/>
        </authorList>
    </citation>
    <scope>NUCLEOTIDE SEQUENCE [LARGE SCALE GENOMIC DNA]</scope>
</reference>
<evidence type="ECO:0000256" key="4">
    <source>
        <dbReference type="ARBA" id="ARBA00010956"/>
    </source>
</evidence>
<dbReference type="PROSITE" id="PS51377">
    <property type="entry name" value="KIND"/>
    <property type="match status" value="1"/>
</dbReference>
<dbReference type="SMART" id="SM00750">
    <property type="entry name" value="KIND"/>
    <property type="match status" value="1"/>
</dbReference>
<dbReference type="CTD" id="557962"/>
<dbReference type="InterPro" id="IPR011011">
    <property type="entry name" value="Znf_FYVE_PHD"/>
</dbReference>
<evidence type="ECO:0000256" key="1">
    <source>
        <dbReference type="ARBA" id="ARBA00004180"/>
    </source>
</evidence>
<dbReference type="GO" id="GO:0048193">
    <property type="term" value="P:Golgi vesicle transport"/>
    <property type="evidence" value="ECO:0007669"/>
    <property type="project" value="TreeGrafter"/>
</dbReference>
<organism evidence="16 17">
    <name type="scientific">Esox lucius</name>
    <name type="common">Northern pike</name>
    <dbReference type="NCBI Taxonomy" id="8010"/>
    <lineage>
        <taxon>Eukaryota</taxon>
        <taxon>Metazoa</taxon>
        <taxon>Chordata</taxon>
        <taxon>Craniata</taxon>
        <taxon>Vertebrata</taxon>
        <taxon>Euteleostomi</taxon>
        <taxon>Actinopterygii</taxon>
        <taxon>Neopterygii</taxon>
        <taxon>Teleostei</taxon>
        <taxon>Protacanthopterygii</taxon>
        <taxon>Esociformes</taxon>
        <taxon>Esocidae</taxon>
        <taxon>Esox</taxon>
    </lineage>
</organism>
<keyword evidence="9" id="KW-0653">Protein transport</keyword>
<comment type="subcellular location">
    <subcellularLocation>
        <location evidence="3">Cell membrane</location>
        <topology evidence="3">Peripheral membrane protein</topology>
        <orientation evidence="3">Cytoplasmic side</orientation>
    </subcellularLocation>
    <subcellularLocation>
        <location evidence="2">Cytoplasm</location>
        <location evidence="2">Cytoskeleton</location>
    </subcellularLocation>
    <subcellularLocation>
        <location evidence="1">Cytoplasmic vesicle membrane</location>
        <topology evidence="1">Peripheral membrane protein</topology>
        <orientation evidence="1">Cytoplasmic side</orientation>
    </subcellularLocation>
</comment>
<evidence type="ECO:0000256" key="13">
    <source>
        <dbReference type="ARBA" id="ARBA00023329"/>
    </source>
</evidence>
<dbReference type="OMA" id="KHERESF"/>
<dbReference type="CDD" id="cd22065">
    <property type="entry name" value="WH2_Spire_1-2_r1"/>
    <property type="match status" value="1"/>
</dbReference>
<evidence type="ECO:0000256" key="7">
    <source>
        <dbReference type="ARBA" id="ARBA00022490"/>
    </source>
</evidence>
<evidence type="ECO:0000313" key="16">
    <source>
        <dbReference type="Ensembl" id="ENSELUP00000015573.3"/>
    </source>
</evidence>
<keyword evidence="7" id="KW-0963">Cytoplasm</keyword>
<dbReference type="RefSeq" id="XP_034150662.1">
    <property type="nucleotide sequence ID" value="XM_034294771.1"/>
</dbReference>
<dbReference type="GO" id="GO:0015031">
    <property type="term" value="P:protein transport"/>
    <property type="evidence" value="ECO:0007669"/>
    <property type="project" value="UniProtKB-KW"/>
</dbReference>
<feature type="domain" description="KIND" evidence="15">
    <location>
        <begin position="32"/>
        <end position="228"/>
    </location>
</feature>
<dbReference type="CDD" id="cd15767">
    <property type="entry name" value="FYVE_SPIR1"/>
    <property type="match status" value="1"/>
</dbReference>
<keyword evidence="13" id="KW-0968">Cytoplasmic vesicle</keyword>
<sequence>MFNSPTLQDFGVDQCLNALDGNMDNADGLEELSLEEILSLYSQPINEEQAWAVCYQCCRTLAQKHRRRNSKNRGASVGDLLRRIEGPGDVRILRDGTVRLHHHDSTDKYRPPDTPLEVIESLGIMIYKALDYGLKDCEERELSPPLEQLIDLMTNMAENERDSDPCPDEGYEAIEEEDEGEEGPNIACDIKGFREIIKLCSTHLPSPSDAPKHYQAVCRALYAETKELRTFLEKIRSTKENLRRMEGDSHREPDRDLNDLQNADWAKFWMQVMGDLRNGVKLKKVQERQYNPLAIEFQLTPYEMLMDDIRFKRYKLRKVMVNGDVPPRLKKSAHEVILEFIRSRPPLNPASARKLKPHPVPPPSLHERLLEGIKQERKLRPVSPDMIRRNRLGAGKSVSTPQDLFRSSDPSTPDASRKHATSTLSLSVPLAQGEGGTLCQPKRLLKAPTLAELGSSESDDEPSNSSSSVSGSALDASSPESVIGKKKPLQIPPPASLLSTSPPDRLASPQRRRSVGKETPSGVRPFTEPGRNSSRSLEEVPAPSRGAHAEEFCYPVECLALTVEEVMHIRQVLVKAELEKFQQYKDLYNALKKGKLCFSCRTKRFSFFIWSYTCQFCKRPVCSQCCRKMRLPSKPYASLPIYSLGLNSTLSRGDASASTEKPSSSLHRSNSLRRTVSRLAKHSSTEGSGDEPELDLPKELTEDWSSMEVCIDCKKFISEIIISSKRSLATKRTRLKRKTQSFYMSSPNTNEYRPSERTINEV</sequence>
<dbReference type="GeneTree" id="ENSGT00390000003058"/>
<dbReference type="GO" id="GO:0005856">
    <property type="term" value="C:cytoskeleton"/>
    <property type="evidence" value="ECO:0007669"/>
    <property type="project" value="UniProtKB-SubCell"/>
</dbReference>
<feature type="compositionally biased region" description="Polar residues" evidence="14">
    <location>
        <begin position="740"/>
        <end position="752"/>
    </location>
</feature>
<dbReference type="Gene3D" id="1.10.510.10">
    <property type="entry name" value="Transferase(Phosphotransferase) domain 1"/>
    <property type="match status" value="1"/>
</dbReference>
<evidence type="ECO:0000256" key="6">
    <source>
        <dbReference type="ARBA" id="ARBA00022475"/>
    </source>
</evidence>
<evidence type="ECO:0000256" key="9">
    <source>
        <dbReference type="ARBA" id="ARBA00022927"/>
    </source>
</evidence>
<dbReference type="GO" id="GO:0051295">
    <property type="term" value="P:establishment of meiotic spindle localization"/>
    <property type="evidence" value="ECO:0007669"/>
    <property type="project" value="TreeGrafter"/>
</dbReference>
<accession>A0A3P8YG80</accession>
<name>A0A3P8YG80_ESOLU</name>
<keyword evidence="17" id="KW-1185">Reference proteome</keyword>
<dbReference type="AlphaFoldDB" id="A0A3P8YG80"/>
<dbReference type="InterPro" id="IPR029905">
    <property type="entry name" value="Spir-1_FYVE-rel_dom"/>
</dbReference>
<reference evidence="16" key="4">
    <citation type="submission" date="2025-09" db="UniProtKB">
        <authorList>
            <consortium name="Ensembl"/>
        </authorList>
    </citation>
    <scope>IDENTIFICATION</scope>
</reference>
<dbReference type="FunCoup" id="A0A3P8YG80">
    <property type="interactions" value="804"/>
</dbReference>
<reference evidence="16" key="3">
    <citation type="submission" date="2025-08" db="UniProtKB">
        <authorList>
            <consortium name="Ensembl"/>
        </authorList>
    </citation>
    <scope>IDENTIFICATION</scope>
</reference>
<dbReference type="GO" id="GO:0005938">
    <property type="term" value="C:cell cortex"/>
    <property type="evidence" value="ECO:0007669"/>
    <property type="project" value="TreeGrafter"/>
</dbReference>
<dbReference type="GO" id="GO:0036089">
    <property type="term" value="P:cleavage furrow formation"/>
    <property type="evidence" value="ECO:0007669"/>
    <property type="project" value="TreeGrafter"/>
</dbReference>
<feature type="region of interest" description="Disordered" evidence="14">
    <location>
        <begin position="374"/>
        <end position="541"/>
    </location>
</feature>
<keyword evidence="11" id="KW-0009">Actin-binding</keyword>
<feature type="compositionally biased region" description="Low complexity" evidence="14">
    <location>
        <begin position="463"/>
        <end position="479"/>
    </location>
</feature>
<evidence type="ECO:0000259" key="15">
    <source>
        <dbReference type="PROSITE" id="PS51377"/>
    </source>
</evidence>
<dbReference type="GO" id="GO:0003779">
    <property type="term" value="F:actin binding"/>
    <property type="evidence" value="ECO:0007669"/>
    <property type="project" value="UniProtKB-KW"/>
</dbReference>
<dbReference type="CDD" id="cd22078">
    <property type="entry name" value="WH2_Spire1_r2-like"/>
    <property type="match status" value="1"/>
</dbReference>
<evidence type="ECO:0000256" key="2">
    <source>
        <dbReference type="ARBA" id="ARBA00004245"/>
    </source>
</evidence>
<dbReference type="GO" id="GO:0045010">
    <property type="term" value="P:actin nucleation"/>
    <property type="evidence" value="ECO:0007669"/>
    <property type="project" value="InterPro"/>
</dbReference>
<evidence type="ECO:0000256" key="11">
    <source>
        <dbReference type="ARBA" id="ARBA00023203"/>
    </source>
</evidence>
<dbReference type="GO" id="GO:0040038">
    <property type="term" value="P:polar body extrusion after meiotic divisions"/>
    <property type="evidence" value="ECO:0007669"/>
    <property type="project" value="TreeGrafter"/>
</dbReference>
<dbReference type="InParanoid" id="A0A3P8YG80"/>
<dbReference type="GO" id="GO:0030041">
    <property type="term" value="P:actin filament polymerization"/>
    <property type="evidence" value="ECO:0007669"/>
    <property type="project" value="TreeGrafter"/>
</dbReference>
<keyword evidence="10" id="KW-0472">Membrane</keyword>
<evidence type="ECO:0000313" key="17">
    <source>
        <dbReference type="Proteomes" id="UP000265140"/>
    </source>
</evidence>
<dbReference type="GeneID" id="105027721"/>
<evidence type="ECO:0000256" key="8">
    <source>
        <dbReference type="ARBA" id="ARBA00022737"/>
    </source>
</evidence>
<dbReference type="InterPro" id="IPR029901">
    <property type="entry name" value="Spire"/>
</dbReference>
<dbReference type="Ensembl" id="ENSELUT00000024684.3">
    <property type="protein sequence ID" value="ENSELUP00000015573.3"/>
    <property type="gene ID" value="ENSELUG00000015557.3"/>
</dbReference>
<dbReference type="GO" id="GO:0005886">
    <property type="term" value="C:plasma membrane"/>
    <property type="evidence" value="ECO:0007669"/>
    <property type="project" value="UniProtKB-SubCell"/>
</dbReference>
<dbReference type="PANTHER" id="PTHR21345:SF8">
    <property type="entry name" value="PROTEIN SPIRE HOMOLOG 1"/>
    <property type="match status" value="1"/>
</dbReference>
<keyword evidence="6" id="KW-1003">Cell membrane</keyword>
<evidence type="ECO:0000256" key="5">
    <source>
        <dbReference type="ARBA" id="ARBA00022448"/>
    </source>
</evidence>
<keyword evidence="8" id="KW-0677">Repeat</keyword>
<feature type="region of interest" description="Disordered" evidence="14">
    <location>
        <begin position="739"/>
        <end position="762"/>
    </location>
</feature>
<evidence type="ECO:0000256" key="3">
    <source>
        <dbReference type="ARBA" id="ARBA00004413"/>
    </source>
</evidence>
<dbReference type="PANTHER" id="PTHR21345">
    <property type="entry name" value="SPIRE"/>
    <property type="match status" value="1"/>
</dbReference>
<dbReference type="InterPro" id="IPR011019">
    <property type="entry name" value="KIND_dom"/>
</dbReference>
<dbReference type="Proteomes" id="UP000265140">
    <property type="component" value="Chromosome 10"/>
</dbReference>
<reference evidence="17" key="1">
    <citation type="journal article" date="2014" name="PLoS ONE">
        <title>The genome and linkage map of the northern pike (Esox lucius): conserved synteny revealed between the salmonid sister group and the Neoteleostei.</title>
        <authorList>
            <person name="Rondeau E.B."/>
            <person name="Minkley D.R."/>
            <person name="Leong J.S."/>
            <person name="Messmer A.M."/>
            <person name="Jantzen J.R."/>
            <person name="von Schalburg K.R."/>
            <person name="Lemon C."/>
            <person name="Bird N.H."/>
            <person name="Koop B.F."/>
        </authorList>
    </citation>
    <scope>NUCLEOTIDE SEQUENCE</scope>
</reference>
<dbReference type="SUPFAM" id="SSF57903">
    <property type="entry name" value="FYVE/PHD zinc finger"/>
    <property type="match status" value="1"/>
</dbReference>
<keyword evidence="12" id="KW-0206">Cytoskeleton</keyword>
<proteinExistence type="inferred from homology"/>
<dbReference type="Bgee" id="ENSELUG00000015557">
    <property type="expression patterns" value="Expressed in ovary and 15 other cell types or tissues"/>
</dbReference>
<feature type="compositionally biased region" description="Basic and acidic residues" evidence="14">
    <location>
        <begin position="753"/>
        <end position="762"/>
    </location>
</feature>
<dbReference type="GO" id="GO:0051639">
    <property type="term" value="P:actin filament network formation"/>
    <property type="evidence" value="ECO:0007669"/>
    <property type="project" value="TreeGrafter"/>
</dbReference>
<protein>
    <recommendedName>
        <fullName evidence="15">KIND domain-containing protein</fullName>
    </recommendedName>
</protein>
<dbReference type="CDD" id="cd22080">
    <property type="entry name" value="WH2_Spire1_r4"/>
    <property type="match status" value="1"/>
</dbReference>
<dbReference type="GO" id="GO:0030659">
    <property type="term" value="C:cytoplasmic vesicle membrane"/>
    <property type="evidence" value="ECO:0007669"/>
    <property type="project" value="UniProtKB-SubCell"/>
</dbReference>
<evidence type="ECO:0000256" key="12">
    <source>
        <dbReference type="ARBA" id="ARBA00023212"/>
    </source>
</evidence>
<comment type="similarity">
    <text evidence="4">Belongs to the spire family.</text>
</comment>